<dbReference type="InterPro" id="IPR043472">
    <property type="entry name" value="Macro_dom-like"/>
</dbReference>
<comment type="subcellular location">
    <subcellularLocation>
        <location evidence="1">Nucleus</location>
    </subcellularLocation>
</comment>
<sequence length="1091" mass="123598">MLRIRSLLEKQNNNSNRSVLEQQTRPRFPPKQKNSANEDTQSFPLQSCFNLSKASRRLQAKNLFLNDRINRNQKVVQQHCTNVNDSTKFSALTKTMIEEEYPFSKKAYILIEKLNLEQRIRDKGCEISFAFREGKDGGLLSARMIDGNQSSILKELMNFFNWVDSREDLSDRLCNYLAIKTDTTETLNKEWSDQNIDAVIVPTEENTCISIIAKNMAVYNRVKALLLQFFCTKTTKFTGENLSFPKDTRLLLSSIEEDVPGCSNILLEANVDKDANNYIITAMGPRNIVKDVIQAIEAKIEDYKLIKFVISDISVLKTEYLRMYLHGDIRSLETKYDCQIEIEEKLGSDSWCVDLRKNFSIECCHIHKTTISNKVQALLQNITTEEGGRISKYSYIGRLFSNSKHKAKLERLQGELQCLIAMTDDNDESNESKSMIEKSIMIDQKEVLQTAKQEEVTATKSAAVSDVAESVSQTSSVERQINNVVIKLLQGRLEREGAATADVIVSSMSLNNFSEGRIAGALSAAGGAAYQKECVSQLQSLTINGIGCTSGQYFGCKKVYHIAFLSSNKAISWLSQRIKDCLKKADNESMQSIAIPIIGTGSINLNIDEVTKEMIKVAIDFAHKHTGSLREIYSIVFPTDLNVYSAMKQSLESSKVLEVQLKQQAELVKKLTKSTGNTPTHVNLSGTKKLLFSARCEVTETPICINIYDGNIHDVAADAIVDITSLCPKHSKIDSHLDFIHYNDAEHTSQTLRKLSSKSCSSIYQVCPYGCLSGFSTILAIINAREEKSIAIPLLSHEMDFTHVYSLIDTIEIFIANNLNRSREFASWMQIVIVDKPLQFGWQITQHVAVKELGFNVTYVAKDKSIITKMESEMEELTDAWKCHKLTEEDYFDSVDESSWSELALQFWSEYNTMLVRQDQDKLVCIHGFENDILNAVSSIHKLSKTYFEEKAQNEVEKVIAETAKWYVEVEKSKVYFEVKLNYEIEKSYKIYCRDKTMKIFQVDAGNRTIDFGQMKVRDTDAKEYPIGKLSAEAFAIPPSWEYENQDEIKDGYFHIADVKNQEEINEISSVPGLSGLNRSIADNKSSYLDL</sequence>
<keyword evidence="4" id="KW-0520">NAD</keyword>
<keyword evidence="5" id="KW-0539">Nucleus</keyword>
<dbReference type="InterPro" id="IPR052056">
    <property type="entry name" value="Mono-ARTD/PARP"/>
</dbReference>
<evidence type="ECO:0000256" key="1">
    <source>
        <dbReference type="ARBA" id="ARBA00004123"/>
    </source>
</evidence>
<dbReference type="GO" id="GO:0016757">
    <property type="term" value="F:glycosyltransferase activity"/>
    <property type="evidence" value="ECO:0007669"/>
    <property type="project" value="UniProtKB-KW"/>
</dbReference>
<evidence type="ECO:0000256" key="6">
    <source>
        <dbReference type="SAM" id="MobiDB-lite"/>
    </source>
</evidence>
<gene>
    <name evidence="8" type="ORF">TRIADDRAFT_58761</name>
</gene>
<evidence type="ECO:0000313" key="9">
    <source>
        <dbReference type="Proteomes" id="UP000009022"/>
    </source>
</evidence>
<dbReference type="GO" id="GO:0005634">
    <property type="term" value="C:nucleus"/>
    <property type="evidence" value="ECO:0007669"/>
    <property type="project" value="UniProtKB-SubCell"/>
</dbReference>
<organism evidence="8 9">
    <name type="scientific">Trichoplax adhaerens</name>
    <name type="common">Trichoplax reptans</name>
    <dbReference type="NCBI Taxonomy" id="10228"/>
    <lineage>
        <taxon>Eukaryota</taxon>
        <taxon>Metazoa</taxon>
        <taxon>Placozoa</taxon>
        <taxon>Uniplacotomia</taxon>
        <taxon>Trichoplacea</taxon>
        <taxon>Trichoplacidae</taxon>
        <taxon>Trichoplax</taxon>
    </lineage>
</organism>
<dbReference type="PhylomeDB" id="B3S3L0"/>
<dbReference type="AlphaFoldDB" id="B3S3L0"/>
<accession>B3S3L0</accession>
<dbReference type="eggNOG" id="KOG2633">
    <property type="taxonomic scope" value="Eukaryota"/>
</dbReference>
<feature type="domain" description="Macro" evidence="7">
    <location>
        <begin position="473"/>
        <end position="655"/>
    </location>
</feature>
<dbReference type="SUPFAM" id="SSF52949">
    <property type="entry name" value="Macro domain-like"/>
    <property type="match status" value="1"/>
</dbReference>
<dbReference type="RefSeq" id="XP_002114681.1">
    <property type="nucleotide sequence ID" value="XM_002114645.1"/>
</dbReference>
<dbReference type="HOGENOM" id="CLU_259230_0_0_1"/>
<dbReference type="Pfam" id="PF01661">
    <property type="entry name" value="Macro"/>
    <property type="match status" value="1"/>
</dbReference>
<evidence type="ECO:0000256" key="3">
    <source>
        <dbReference type="ARBA" id="ARBA00022679"/>
    </source>
</evidence>
<dbReference type="CTD" id="6755894"/>
<reference evidence="8 9" key="1">
    <citation type="journal article" date="2008" name="Nature">
        <title>The Trichoplax genome and the nature of placozoans.</title>
        <authorList>
            <person name="Srivastava M."/>
            <person name="Begovic E."/>
            <person name="Chapman J."/>
            <person name="Putnam N.H."/>
            <person name="Hellsten U."/>
            <person name="Kawashima T."/>
            <person name="Kuo A."/>
            <person name="Mitros T."/>
            <person name="Salamov A."/>
            <person name="Carpenter M.L."/>
            <person name="Signorovitch A.Y."/>
            <person name="Moreno M.A."/>
            <person name="Kamm K."/>
            <person name="Grimwood J."/>
            <person name="Schmutz J."/>
            <person name="Shapiro H."/>
            <person name="Grigoriev I.V."/>
            <person name="Buss L.W."/>
            <person name="Schierwater B."/>
            <person name="Dellaporta S.L."/>
            <person name="Rokhsar D.S."/>
        </authorList>
    </citation>
    <scope>NUCLEOTIDE SEQUENCE [LARGE SCALE GENOMIC DNA]</scope>
    <source>
        <strain evidence="8 9">Grell-BS-1999</strain>
    </source>
</reference>
<dbReference type="InterPro" id="IPR002589">
    <property type="entry name" value="Macro_dom"/>
</dbReference>
<keyword evidence="2" id="KW-0328">Glycosyltransferase</keyword>
<evidence type="ECO:0000256" key="2">
    <source>
        <dbReference type="ARBA" id="ARBA00022676"/>
    </source>
</evidence>
<dbReference type="PANTHER" id="PTHR14453:SF67">
    <property type="entry name" value="POLY [ADP-RIBOSE] POLYMERASE"/>
    <property type="match status" value="1"/>
</dbReference>
<evidence type="ECO:0000259" key="7">
    <source>
        <dbReference type="PROSITE" id="PS51154"/>
    </source>
</evidence>
<dbReference type="KEGG" id="tad:TRIADDRAFT_58761"/>
<evidence type="ECO:0000256" key="4">
    <source>
        <dbReference type="ARBA" id="ARBA00023027"/>
    </source>
</evidence>
<dbReference type="PROSITE" id="PS51154">
    <property type="entry name" value="MACRO"/>
    <property type="match status" value="1"/>
</dbReference>
<dbReference type="EMBL" id="DS985248">
    <property type="protein sequence ID" value="EDV22815.1"/>
    <property type="molecule type" value="Genomic_DNA"/>
</dbReference>
<keyword evidence="3" id="KW-0808">Transferase</keyword>
<proteinExistence type="predicted"/>
<dbReference type="Gene3D" id="3.40.220.10">
    <property type="entry name" value="Leucine Aminopeptidase, subunit E, domain 1"/>
    <property type="match status" value="1"/>
</dbReference>
<keyword evidence="9" id="KW-1185">Reference proteome</keyword>
<protein>
    <recommendedName>
        <fullName evidence="7">Macro domain-containing protein</fullName>
    </recommendedName>
</protein>
<dbReference type="InParanoid" id="B3S3L0"/>
<dbReference type="PANTHER" id="PTHR14453">
    <property type="entry name" value="PARP/ZINC FINGER CCCH TYPE DOMAIN CONTAINING PROTEIN"/>
    <property type="match status" value="1"/>
</dbReference>
<name>B3S3L0_TRIAD</name>
<feature type="compositionally biased region" description="Polar residues" evidence="6">
    <location>
        <begin position="32"/>
        <end position="41"/>
    </location>
</feature>
<evidence type="ECO:0000256" key="5">
    <source>
        <dbReference type="ARBA" id="ARBA00023242"/>
    </source>
</evidence>
<dbReference type="GeneID" id="6755894"/>
<dbReference type="OrthoDB" id="5987649at2759"/>
<feature type="region of interest" description="Disordered" evidence="6">
    <location>
        <begin position="1"/>
        <end position="41"/>
    </location>
</feature>
<evidence type="ECO:0000313" key="8">
    <source>
        <dbReference type="EMBL" id="EDV22815.1"/>
    </source>
</evidence>
<feature type="compositionally biased region" description="Polar residues" evidence="6">
    <location>
        <begin position="9"/>
        <end position="25"/>
    </location>
</feature>
<dbReference type="Proteomes" id="UP000009022">
    <property type="component" value="Unassembled WGS sequence"/>
</dbReference>